<dbReference type="GO" id="GO:0097367">
    <property type="term" value="F:carbohydrate derivative binding"/>
    <property type="evidence" value="ECO:0007669"/>
    <property type="project" value="InterPro"/>
</dbReference>
<evidence type="ECO:0000313" key="2">
    <source>
        <dbReference type="EMBL" id="QDY86590.1"/>
    </source>
</evidence>
<dbReference type="AlphaFoldDB" id="A0A5B8JWJ9"/>
<dbReference type="Proteomes" id="UP000318927">
    <property type="component" value="Chromosome"/>
</dbReference>
<evidence type="ECO:0000313" key="3">
    <source>
        <dbReference type="Proteomes" id="UP000318927"/>
    </source>
</evidence>
<keyword evidence="1" id="KW-0812">Transmembrane</keyword>
<protein>
    <recommendedName>
        <fullName evidence="4">Glucose-6-phosphate isomerase</fullName>
    </recommendedName>
</protein>
<keyword evidence="1" id="KW-1133">Transmembrane helix</keyword>
<keyword evidence="1" id="KW-0472">Membrane</keyword>
<dbReference type="RefSeq" id="WP_146368234.1">
    <property type="nucleotide sequence ID" value="NZ_CP042295.1"/>
</dbReference>
<dbReference type="SUPFAM" id="SSF53697">
    <property type="entry name" value="SIS domain"/>
    <property type="match status" value="1"/>
</dbReference>
<sequence>MSIKISKSRIINNIEFNPKIMNKINEANSKFKSKNFINSEYFEFMEIASNFNTKKIDEIISCLEQILVNKTQTLVVYSNSRIEKIVGTIKNYVYGKSKEWFNSPIEIIFLNSDENEIKYENKLNFILNKVSKFSFIIIKNEFDLYENVKRFQTFLNLFTNKLGFEYFGQNSYLFLPSNSTKFINEFSLNSKYISLISSKLSQNLFYFSEFMLLLFAFAGVDIYEFIKGYKNAFMLSSEEFDNNIPLQVASQLHFNLSKEDEFNFIFIVFNSPSLNLIINDFTTNLNFINPRNFFDKFEIPGNIYKNYQMFLETDKNKSVIFYNLQSEKIDYQTSPEVDYDFMDQNIIINSLNQLNFDFSNLFIDSLSFNNSYTQSLSVEIPKNDHYYLGYLLCLNSLVLVYYSIFNNISAFKK</sequence>
<organism evidence="2 3">
    <name type="scientific">Mycoplasma anserisalpingitidis</name>
    <dbReference type="NCBI Taxonomy" id="519450"/>
    <lineage>
        <taxon>Bacteria</taxon>
        <taxon>Bacillati</taxon>
        <taxon>Mycoplasmatota</taxon>
        <taxon>Mollicutes</taxon>
        <taxon>Mycoplasmataceae</taxon>
        <taxon>Mycoplasma</taxon>
    </lineage>
</organism>
<accession>A0A5B8JWJ9</accession>
<dbReference type="InterPro" id="IPR046348">
    <property type="entry name" value="SIS_dom_sf"/>
</dbReference>
<evidence type="ECO:0000256" key="1">
    <source>
        <dbReference type="SAM" id="Phobius"/>
    </source>
</evidence>
<feature type="transmembrane region" description="Helical" evidence="1">
    <location>
        <begin position="386"/>
        <end position="405"/>
    </location>
</feature>
<keyword evidence="3" id="KW-1185">Reference proteome</keyword>
<evidence type="ECO:0008006" key="4">
    <source>
        <dbReference type="Google" id="ProtNLM"/>
    </source>
</evidence>
<reference evidence="2 3" key="1">
    <citation type="journal article" date="2019" name="Microbiol. Resour. Announc.">
        <title>Complete Genome Sequences of Three Mycoplasma anserisalpingitis (Mycoplasma sp. 1220) Strains.</title>
        <authorList>
            <person name="Grozner D."/>
            <person name="Forro B."/>
            <person name="Kovacs A.B."/>
            <person name="Marton S."/>
            <person name="Banyai K."/>
            <person name="Kreizinger Z."/>
            <person name="Sulyok K.M."/>
            <person name="Gyuranecz M."/>
        </authorList>
    </citation>
    <scope>NUCLEOTIDE SEQUENCE [LARGE SCALE GENOMIC DNA]</scope>
    <source>
        <strain evidence="2 3">ATCC:BAA-2147</strain>
    </source>
</reference>
<name>A0A5B8JWJ9_9MOLU</name>
<dbReference type="GO" id="GO:1901135">
    <property type="term" value="P:carbohydrate derivative metabolic process"/>
    <property type="evidence" value="ECO:0007669"/>
    <property type="project" value="InterPro"/>
</dbReference>
<feature type="transmembrane region" description="Helical" evidence="1">
    <location>
        <begin position="204"/>
        <end position="226"/>
    </location>
</feature>
<dbReference type="EMBL" id="CP042295">
    <property type="protein sequence ID" value="QDY86590.1"/>
    <property type="molecule type" value="Genomic_DNA"/>
</dbReference>
<dbReference type="OrthoDB" id="395753at2"/>
<gene>
    <name evidence="2" type="ORF">FRW55_00175</name>
</gene>
<dbReference type="KEGG" id="mans:FRW55_00175"/>
<proteinExistence type="predicted"/>